<dbReference type="Proteomes" id="UP000595140">
    <property type="component" value="Unassembled WGS sequence"/>
</dbReference>
<dbReference type="OrthoDB" id="273345at2759"/>
<reference evidence="2 3" key="1">
    <citation type="submission" date="2018-04" db="EMBL/GenBank/DDBJ databases">
        <authorList>
            <person name="Vogel A."/>
        </authorList>
    </citation>
    <scope>NUCLEOTIDE SEQUENCE [LARGE SCALE GENOMIC DNA]</scope>
</reference>
<organism evidence="2 3">
    <name type="scientific">Cuscuta campestris</name>
    <dbReference type="NCBI Taxonomy" id="132261"/>
    <lineage>
        <taxon>Eukaryota</taxon>
        <taxon>Viridiplantae</taxon>
        <taxon>Streptophyta</taxon>
        <taxon>Embryophyta</taxon>
        <taxon>Tracheophyta</taxon>
        <taxon>Spermatophyta</taxon>
        <taxon>Magnoliopsida</taxon>
        <taxon>eudicotyledons</taxon>
        <taxon>Gunneridae</taxon>
        <taxon>Pentapetalae</taxon>
        <taxon>asterids</taxon>
        <taxon>lamiids</taxon>
        <taxon>Solanales</taxon>
        <taxon>Convolvulaceae</taxon>
        <taxon>Cuscuteae</taxon>
        <taxon>Cuscuta</taxon>
        <taxon>Cuscuta subgen. Grammica</taxon>
        <taxon>Cuscuta sect. Cleistogrammica</taxon>
    </lineage>
</organism>
<dbReference type="AlphaFoldDB" id="A0A484NLA6"/>
<dbReference type="Pfam" id="PF10354">
    <property type="entry name" value="BMT5-like"/>
    <property type="match status" value="1"/>
</dbReference>
<dbReference type="GO" id="GO:0070042">
    <property type="term" value="F:rRNA (uridine-N3-)-methyltransferase activity"/>
    <property type="evidence" value="ECO:0007669"/>
    <property type="project" value="InterPro"/>
</dbReference>
<name>A0A484NLA6_9ASTE</name>
<dbReference type="EMBL" id="OOIL02006793">
    <property type="protein sequence ID" value="VFR02126.1"/>
    <property type="molecule type" value="Genomic_DNA"/>
</dbReference>
<gene>
    <name evidence="2" type="ORF">CCAM_LOCUS43901</name>
</gene>
<dbReference type="GO" id="GO:0070475">
    <property type="term" value="P:rRNA base methylation"/>
    <property type="evidence" value="ECO:0007669"/>
    <property type="project" value="InterPro"/>
</dbReference>
<evidence type="ECO:0000313" key="3">
    <source>
        <dbReference type="Proteomes" id="UP000595140"/>
    </source>
</evidence>
<evidence type="ECO:0000313" key="2">
    <source>
        <dbReference type="EMBL" id="VFR02126.1"/>
    </source>
</evidence>
<protein>
    <recommendedName>
        <fullName evidence="1">25S rRNA (uridine-N(3))-methyltransferase BMT5-like domain-containing protein</fullName>
    </recommendedName>
</protein>
<sequence>MSLLRAVRVYSTRARRSFQQLIALNEDERARSPFTHFDKPRTTLYTREQDILIVGDGDFSFTHSLPARFGTAPSIFSTSLDPQWFLKKNYSQAEYHLANSLVRGVRGKLVVDATKLLDYPEIKYMQFDVVVFNRAHCGIHRKDYEGSVIRYLLVLE</sequence>
<feature type="domain" description="25S rRNA (uridine-N(3))-methyltransferase BMT5-like" evidence="1">
    <location>
        <begin position="52"/>
        <end position="148"/>
    </location>
</feature>
<proteinExistence type="predicted"/>
<accession>A0A484NLA6</accession>
<evidence type="ECO:0000259" key="1">
    <source>
        <dbReference type="Pfam" id="PF10354"/>
    </source>
</evidence>
<keyword evidence="3" id="KW-1185">Reference proteome</keyword>
<dbReference type="InterPro" id="IPR019446">
    <property type="entry name" value="BMT5-like"/>
</dbReference>